<keyword evidence="5" id="KW-0680">Restriction system</keyword>
<evidence type="ECO:0000259" key="9">
    <source>
        <dbReference type="Pfam" id="PF01555"/>
    </source>
</evidence>
<keyword evidence="2 10" id="KW-0489">Methyltransferase</keyword>
<feature type="domain" description="DNA methylase N-4/N-6" evidence="9">
    <location>
        <begin position="45"/>
        <end position="106"/>
    </location>
</feature>
<dbReference type="Proteomes" id="UP000239724">
    <property type="component" value="Unassembled WGS sequence"/>
</dbReference>
<evidence type="ECO:0000256" key="5">
    <source>
        <dbReference type="ARBA" id="ARBA00022747"/>
    </source>
</evidence>
<comment type="catalytic activity">
    <reaction evidence="8">
        <text>a 2'-deoxycytidine in DNA + S-adenosyl-L-methionine = an N(4)-methyl-2'-deoxycytidine in DNA + S-adenosyl-L-homocysteine + H(+)</text>
        <dbReference type="Rhea" id="RHEA:16857"/>
        <dbReference type="Rhea" id="RHEA-COMP:11369"/>
        <dbReference type="Rhea" id="RHEA-COMP:13674"/>
        <dbReference type="ChEBI" id="CHEBI:15378"/>
        <dbReference type="ChEBI" id="CHEBI:57856"/>
        <dbReference type="ChEBI" id="CHEBI:59789"/>
        <dbReference type="ChEBI" id="CHEBI:85452"/>
        <dbReference type="ChEBI" id="CHEBI:137933"/>
        <dbReference type="EC" id="2.1.1.113"/>
    </reaction>
</comment>
<accession>A0A2S6N7T5</accession>
<evidence type="ECO:0000256" key="6">
    <source>
        <dbReference type="ARBA" id="ARBA00023125"/>
    </source>
</evidence>
<dbReference type="EMBL" id="NHRY01000206">
    <property type="protein sequence ID" value="PPQ30664.1"/>
    <property type="molecule type" value="Genomic_DNA"/>
</dbReference>
<evidence type="ECO:0000256" key="7">
    <source>
        <dbReference type="ARBA" id="ARBA00047942"/>
    </source>
</evidence>
<evidence type="ECO:0000256" key="3">
    <source>
        <dbReference type="ARBA" id="ARBA00022679"/>
    </source>
</evidence>
<evidence type="ECO:0000256" key="2">
    <source>
        <dbReference type="ARBA" id="ARBA00022603"/>
    </source>
</evidence>
<dbReference type="SUPFAM" id="SSF53335">
    <property type="entry name" value="S-adenosyl-L-methionine-dependent methyltransferases"/>
    <property type="match status" value="1"/>
</dbReference>
<sequence>MPASSSCPDSHRVPPGDFLEALRHFTFDGAPTVEAQEAGLRYFVNEFWTSGQRRGHSLHEISYRACFKSQLPAFFIERLTAPGDRVYDPFSGRGTTAVEAALLGRAPAANDINPLSAMLCAPRLEPPTVAAVADRLAAIDLSRGVTDPAEADLLAFYHPETLRQITALRAWLLRKGTRDQVDAWIRMVAVNRLTGHSAGFFSVYTMPPNQAVSAVSQRKINQARGQVPPLRDVAAIILKKTRSLLADGLPPPHPPAILLTGPARRTPALATGSVDLIVTSPPFLDVVDYEGDNWLRCWFAGIDPKDVRIDRHRDIAAWEAFVRRSFQEFARVVRPGGFVAFEVGEVRGGRILLERHVATAIEGLPFDVLGVMVNQQEFTKTANCWGVNNNRGGTNTNRIVLAVRR</sequence>
<organism evidence="10 11">
    <name type="scientific">Rhodopila globiformis</name>
    <name type="common">Rhodopseudomonas globiformis</name>
    <dbReference type="NCBI Taxonomy" id="1071"/>
    <lineage>
        <taxon>Bacteria</taxon>
        <taxon>Pseudomonadati</taxon>
        <taxon>Pseudomonadota</taxon>
        <taxon>Alphaproteobacteria</taxon>
        <taxon>Acetobacterales</taxon>
        <taxon>Acetobacteraceae</taxon>
        <taxon>Rhodopila</taxon>
    </lineage>
</organism>
<gene>
    <name evidence="10" type="ORF">CCS01_18770</name>
</gene>
<keyword evidence="3" id="KW-0808">Transferase</keyword>
<reference evidence="10 11" key="1">
    <citation type="journal article" date="2018" name="Arch. Microbiol.">
        <title>New insights into the metabolic potential of the phototrophic purple bacterium Rhodopila globiformis DSM 161(T) from its draft genome sequence and evidence for a vanadium-dependent nitrogenase.</title>
        <authorList>
            <person name="Imhoff J.F."/>
            <person name="Rahn T."/>
            <person name="Kunzel S."/>
            <person name="Neulinger S.C."/>
        </authorList>
    </citation>
    <scope>NUCLEOTIDE SEQUENCE [LARGE SCALE GENOMIC DNA]</scope>
    <source>
        <strain evidence="10 11">DSM 161</strain>
    </source>
</reference>
<evidence type="ECO:0000256" key="4">
    <source>
        <dbReference type="ARBA" id="ARBA00022691"/>
    </source>
</evidence>
<dbReference type="PROSITE" id="PS00093">
    <property type="entry name" value="N4_MTASE"/>
    <property type="match status" value="1"/>
</dbReference>
<evidence type="ECO:0000313" key="11">
    <source>
        <dbReference type="Proteomes" id="UP000239724"/>
    </source>
</evidence>
<evidence type="ECO:0000256" key="8">
    <source>
        <dbReference type="ARBA" id="ARBA00049120"/>
    </source>
</evidence>
<keyword evidence="11" id="KW-1185">Reference proteome</keyword>
<dbReference type="GO" id="GO:0003677">
    <property type="term" value="F:DNA binding"/>
    <property type="evidence" value="ECO:0007669"/>
    <property type="project" value="UniProtKB-KW"/>
</dbReference>
<dbReference type="InterPro" id="IPR017985">
    <property type="entry name" value="MeTrfase_CN4_CS"/>
</dbReference>
<dbReference type="Pfam" id="PF01555">
    <property type="entry name" value="N6_N4_Mtase"/>
    <property type="match status" value="1"/>
</dbReference>
<comment type="similarity">
    <text evidence="1">Belongs to the N(4)/N(6)-methyltransferase family. N(4) subfamily.</text>
</comment>
<dbReference type="GO" id="GO:0008170">
    <property type="term" value="F:N-methyltransferase activity"/>
    <property type="evidence" value="ECO:0007669"/>
    <property type="project" value="InterPro"/>
</dbReference>
<evidence type="ECO:0000313" key="10">
    <source>
        <dbReference type="EMBL" id="PPQ30664.1"/>
    </source>
</evidence>
<dbReference type="InterPro" id="IPR002941">
    <property type="entry name" value="DNA_methylase_N4/N6"/>
</dbReference>
<evidence type="ECO:0000256" key="1">
    <source>
        <dbReference type="ARBA" id="ARBA00010203"/>
    </source>
</evidence>
<proteinExistence type="inferred from homology"/>
<comment type="catalytic activity">
    <reaction evidence="7">
        <text>a 2'-deoxyadenosine in DNA + S-adenosyl-L-methionine = an N(6)-methyl-2'-deoxyadenosine in DNA + S-adenosyl-L-homocysteine + H(+)</text>
        <dbReference type="Rhea" id="RHEA:15197"/>
        <dbReference type="Rhea" id="RHEA-COMP:12418"/>
        <dbReference type="Rhea" id="RHEA-COMP:12419"/>
        <dbReference type="ChEBI" id="CHEBI:15378"/>
        <dbReference type="ChEBI" id="CHEBI:57856"/>
        <dbReference type="ChEBI" id="CHEBI:59789"/>
        <dbReference type="ChEBI" id="CHEBI:90615"/>
        <dbReference type="ChEBI" id="CHEBI:90616"/>
        <dbReference type="EC" id="2.1.1.72"/>
    </reaction>
</comment>
<dbReference type="OrthoDB" id="8901552at2"/>
<dbReference type="GO" id="GO:0009007">
    <property type="term" value="F:site-specific DNA-methyltransferase (adenine-specific) activity"/>
    <property type="evidence" value="ECO:0007669"/>
    <property type="project" value="UniProtKB-EC"/>
</dbReference>
<dbReference type="GO" id="GO:0009307">
    <property type="term" value="P:DNA restriction-modification system"/>
    <property type="evidence" value="ECO:0007669"/>
    <property type="project" value="UniProtKB-KW"/>
</dbReference>
<dbReference type="InterPro" id="IPR029063">
    <property type="entry name" value="SAM-dependent_MTases_sf"/>
</dbReference>
<protein>
    <submittedName>
        <fullName evidence="10">DNA modification methylase</fullName>
    </submittedName>
</protein>
<dbReference type="AlphaFoldDB" id="A0A2S6N7T5"/>
<dbReference type="GO" id="GO:0015667">
    <property type="term" value="F:site-specific DNA-methyltransferase (cytosine-N4-specific) activity"/>
    <property type="evidence" value="ECO:0007669"/>
    <property type="project" value="UniProtKB-EC"/>
</dbReference>
<dbReference type="Gene3D" id="3.40.50.150">
    <property type="entry name" value="Vaccinia Virus protein VP39"/>
    <property type="match status" value="2"/>
</dbReference>
<name>A0A2S6N7T5_RHOGL</name>
<comment type="caution">
    <text evidence="10">The sequence shown here is derived from an EMBL/GenBank/DDBJ whole genome shotgun (WGS) entry which is preliminary data.</text>
</comment>
<keyword evidence="4" id="KW-0949">S-adenosyl-L-methionine</keyword>
<dbReference type="GO" id="GO:0032259">
    <property type="term" value="P:methylation"/>
    <property type="evidence" value="ECO:0007669"/>
    <property type="project" value="UniProtKB-KW"/>
</dbReference>
<keyword evidence="6" id="KW-0238">DNA-binding</keyword>